<sequence>MEQKFPRFSDLPVEIRLLIWEETIEPKIVHLRQQRISECYHAVESVSSNHHVDDRCCGKISGHYHGRKKKFDRIDRIRGRPWNHYAMGFDTDRPIPALFLACQESYQVASKVYSRSFSALGSIAQTYFNFRSDTLYLDKRTEAPTAESIVQDVLPYMCQDELARVEKLALNSNLLTEAIGSYENYLACILYFFKNVKTVYLVSEPELVEWERRMGAEAGRKRLSQDLIMYETIETAEHTNSRLCAECCLKLDLCGIAPLFPMEISEERVQLEGKSICGGRGQVWCQPTLIYNQTITTPEMKARVDELWREWRDDRECQCIDIGDDYFDVLS</sequence>
<evidence type="ECO:0000313" key="2">
    <source>
        <dbReference type="EMBL" id="CZT11907.1"/>
    </source>
</evidence>
<dbReference type="Pfam" id="PF20150">
    <property type="entry name" value="2EXR"/>
    <property type="match status" value="1"/>
</dbReference>
<dbReference type="Proteomes" id="UP000178129">
    <property type="component" value="Unassembled WGS sequence"/>
</dbReference>
<organism evidence="2 3">
    <name type="scientific">Rhynchosporium graminicola</name>
    <dbReference type="NCBI Taxonomy" id="2792576"/>
    <lineage>
        <taxon>Eukaryota</taxon>
        <taxon>Fungi</taxon>
        <taxon>Dikarya</taxon>
        <taxon>Ascomycota</taxon>
        <taxon>Pezizomycotina</taxon>
        <taxon>Leotiomycetes</taxon>
        <taxon>Helotiales</taxon>
        <taxon>Ploettnerulaceae</taxon>
        <taxon>Rhynchosporium</taxon>
    </lineage>
</organism>
<protein>
    <recommendedName>
        <fullName evidence="1">2EXR domain-containing protein</fullName>
    </recommendedName>
</protein>
<name>A0A1E1LN19_9HELO</name>
<gene>
    <name evidence="2" type="ORF">RCO7_07438</name>
</gene>
<dbReference type="InterPro" id="IPR045518">
    <property type="entry name" value="2EXR"/>
</dbReference>
<accession>A0A1E1LN19</accession>
<keyword evidence="3" id="KW-1185">Reference proteome</keyword>
<comment type="caution">
    <text evidence="2">The sequence shown here is derived from an EMBL/GenBank/DDBJ whole genome shotgun (WGS) entry which is preliminary data.</text>
</comment>
<proteinExistence type="predicted"/>
<dbReference type="PANTHER" id="PTHR35910:SF6">
    <property type="entry name" value="2EXR DOMAIN-CONTAINING PROTEIN"/>
    <property type="match status" value="1"/>
</dbReference>
<dbReference type="InParanoid" id="A0A1E1LN19"/>
<dbReference type="AlphaFoldDB" id="A0A1E1LN19"/>
<evidence type="ECO:0000313" key="3">
    <source>
        <dbReference type="Proteomes" id="UP000178129"/>
    </source>
</evidence>
<dbReference type="PANTHER" id="PTHR35910">
    <property type="entry name" value="2EXR DOMAIN-CONTAINING PROTEIN"/>
    <property type="match status" value="1"/>
</dbReference>
<dbReference type="EMBL" id="FJUW01000064">
    <property type="protein sequence ID" value="CZT11907.1"/>
    <property type="molecule type" value="Genomic_DNA"/>
</dbReference>
<evidence type="ECO:0000259" key="1">
    <source>
        <dbReference type="Pfam" id="PF20150"/>
    </source>
</evidence>
<feature type="domain" description="2EXR" evidence="1">
    <location>
        <begin position="5"/>
        <end position="135"/>
    </location>
</feature>
<reference evidence="3" key="1">
    <citation type="submission" date="2016-03" db="EMBL/GenBank/DDBJ databases">
        <authorList>
            <person name="Ploux O."/>
        </authorList>
    </citation>
    <scope>NUCLEOTIDE SEQUENCE [LARGE SCALE GENOMIC DNA]</scope>
    <source>
        <strain evidence="3">UK7</strain>
    </source>
</reference>